<organism evidence="5 6">
    <name type="scientific">Vespula maculifrons</name>
    <name type="common">Eastern yellow jacket</name>
    <name type="synonym">Wasp</name>
    <dbReference type="NCBI Taxonomy" id="7453"/>
    <lineage>
        <taxon>Eukaryota</taxon>
        <taxon>Metazoa</taxon>
        <taxon>Ecdysozoa</taxon>
        <taxon>Arthropoda</taxon>
        <taxon>Hexapoda</taxon>
        <taxon>Insecta</taxon>
        <taxon>Pterygota</taxon>
        <taxon>Neoptera</taxon>
        <taxon>Endopterygota</taxon>
        <taxon>Hymenoptera</taxon>
        <taxon>Apocrita</taxon>
        <taxon>Aculeata</taxon>
        <taxon>Vespoidea</taxon>
        <taxon>Vespidae</taxon>
        <taxon>Vespinae</taxon>
        <taxon>Vespula</taxon>
    </lineage>
</organism>
<dbReference type="InterPro" id="IPR045130">
    <property type="entry name" value="OFUT2-like"/>
</dbReference>
<evidence type="ECO:0000256" key="4">
    <source>
        <dbReference type="SAM" id="Phobius"/>
    </source>
</evidence>
<keyword evidence="4" id="KW-1133">Transmembrane helix</keyword>
<keyword evidence="1" id="KW-0808">Transferase</keyword>
<dbReference type="Gene3D" id="3.40.50.11340">
    <property type="match status" value="1"/>
</dbReference>
<evidence type="ECO:0000256" key="3">
    <source>
        <dbReference type="ARBA" id="ARBA00023277"/>
    </source>
</evidence>
<feature type="transmembrane region" description="Helical" evidence="4">
    <location>
        <begin position="12"/>
        <end position="34"/>
    </location>
</feature>
<feature type="transmembrane region" description="Helical" evidence="4">
    <location>
        <begin position="141"/>
        <end position="160"/>
    </location>
</feature>
<name>A0ABD2BLN2_VESMC</name>
<gene>
    <name evidence="5" type="ORF">V1477_014452</name>
</gene>
<protein>
    <submittedName>
        <fullName evidence="5">GDP-fucose protein O-fucosyltransferase 2 isoform X3</fullName>
    </submittedName>
</protein>
<dbReference type="PANTHER" id="PTHR13398">
    <property type="entry name" value="GDP-FUCOSE PROTEIN O-FUCOSYLTRANSFERASE 2"/>
    <property type="match status" value="1"/>
</dbReference>
<evidence type="ECO:0000256" key="2">
    <source>
        <dbReference type="ARBA" id="ARBA00023253"/>
    </source>
</evidence>
<accession>A0ABD2BLN2</accession>
<proteinExistence type="predicted"/>
<dbReference type="GO" id="GO:0016740">
    <property type="term" value="F:transferase activity"/>
    <property type="evidence" value="ECO:0007669"/>
    <property type="project" value="UniProtKB-KW"/>
</dbReference>
<dbReference type="Proteomes" id="UP001607303">
    <property type="component" value="Unassembled WGS sequence"/>
</dbReference>
<keyword evidence="4" id="KW-0472">Membrane</keyword>
<keyword evidence="4" id="KW-0812">Transmembrane</keyword>
<dbReference type="GO" id="GO:0006004">
    <property type="term" value="P:fucose metabolic process"/>
    <property type="evidence" value="ECO:0007669"/>
    <property type="project" value="UniProtKB-KW"/>
</dbReference>
<reference evidence="5 6" key="1">
    <citation type="journal article" date="2024" name="Ann. Entomol. Soc. Am.">
        <title>Genomic analyses of the southern and eastern yellowjacket wasps (Hymenoptera: Vespidae) reveal evolutionary signatures of social life.</title>
        <authorList>
            <person name="Catto M.A."/>
            <person name="Caine P.B."/>
            <person name="Orr S.E."/>
            <person name="Hunt B.G."/>
            <person name="Goodisman M.A.D."/>
        </authorList>
    </citation>
    <scope>NUCLEOTIDE SEQUENCE [LARGE SCALE GENOMIC DNA]</scope>
    <source>
        <strain evidence="5">232</strain>
        <tissue evidence="5">Head and thorax</tissue>
    </source>
</reference>
<dbReference type="PANTHER" id="PTHR13398:SF0">
    <property type="entry name" value="GDP-FUCOSE PROTEIN O-FUCOSYLTRANSFERASE 2"/>
    <property type="match status" value="1"/>
</dbReference>
<feature type="transmembrane region" description="Helical" evidence="4">
    <location>
        <begin position="54"/>
        <end position="74"/>
    </location>
</feature>
<evidence type="ECO:0000313" key="5">
    <source>
        <dbReference type="EMBL" id="KAL2733484.1"/>
    </source>
</evidence>
<sequence>MDYKYCISRYYVLFDLNVLLLLCFERMIISSSLFDNICVIISSELTKITYELNMFNLSSPKTLYFILISIIFTVQSEEYGFCQKSDQDMKTDENCGDFEYLSNKRYILYDVNPPEGFNLRRDVYVRVAVFVKNLNKKDKKYKWHLVLPPWGNVFLFIYILY</sequence>
<keyword evidence="6" id="KW-1185">Reference proteome</keyword>
<evidence type="ECO:0000256" key="1">
    <source>
        <dbReference type="ARBA" id="ARBA00022679"/>
    </source>
</evidence>
<dbReference type="EMBL" id="JAYRBN010000074">
    <property type="protein sequence ID" value="KAL2733484.1"/>
    <property type="molecule type" value="Genomic_DNA"/>
</dbReference>
<dbReference type="AlphaFoldDB" id="A0ABD2BLN2"/>
<keyword evidence="2" id="KW-0294">Fucose metabolism</keyword>
<evidence type="ECO:0000313" key="6">
    <source>
        <dbReference type="Proteomes" id="UP001607303"/>
    </source>
</evidence>
<comment type="caution">
    <text evidence="5">The sequence shown here is derived from an EMBL/GenBank/DDBJ whole genome shotgun (WGS) entry which is preliminary data.</text>
</comment>
<keyword evidence="3" id="KW-0119">Carbohydrate metabolism</keyword>